<dbReference type="Proteomes" id="UP000320085">
    <property type="component" value="Unassembled WGS sequence"/>
</dbReference>
<comment type="caution">
    <text evidence="1">The sequence shown here is derived from an EMBL/GenBank/DDBJ whole genome shotgun (WGS) entry which is preliminary data.</text>
</comment>
<reference evidence="1 2" key="1">
    <citation type="submission" date="2019-06" db="EMBL/GenBank/DDBJ databases">
        <title>Sequencing the genomes of 1000 actinobacteria strains.</title>
        <authorList>
            <person name="Klenk H.-P."/>
        </authorList>
    </citation>
    <scope>NUCLEOTIDE SEQUENCE [LARGE SCALE GENOMIC DNA]</scope>
    <source>
        <strain evidence="1 2">DSM 21776</strain>
    </source>
</reference>
<dbReference type="AlphaFoldDB" id="A0A543PUE9"/>
<dbReference type="RefSeq" id="WP_141820130.1">
    <property type="nucleotide sequence ID" value="NZ_BAAAQC010000005.1"/>
</dbReference>
<evidence type="ECO:0000313" key="2">
    <source>
        <dbReference type="Proteomes" id="UP000320085"/>
    </source>
</evidence>
<evidence type="ECO:0000313" key="1">
    <source>
        <dbReference type="EMBL" id="TQN47708.1"/>
    </source>
</evidence>
<gene>
    <name evidence="1" type="ORF">FHX52_0819</name>
</gene>
<organism evidence="1 2">
    <name type="scientific">Humibacillus xanthopallidus</name>
    <dbReference type="NCBI Taxonomy" id="412689"/>
    <lineage>
        <taxon>Bacteria</taxon>
        <taxon>Bacillati</taxon>
        <taxon>Actinomycetota</taxon>
        <taxon>Actinomycetes</taxon>
        <taxon>Micrococcales</taxon>
        <taxon>Intrasporangiaceae</taxon>
        <taxon>Humibacillus</taxon>
    </lineage>
</organism>
<protein>
    <submittedName>
        <fullName evidence="1">Uncharacterized protein</fullName>
    </submittedName>
</protein>
<sequence length="161" mass="18095">MPFDIALAAAALAAATQGVTLFDKIADQVVRFKTKRPLAGEPPQHRMTIEESDGELVSKVHGHEVERITARDLVHLDADVLRHIKVYEESMQNNYTLWEKVYPQLPLSPPMERARLELQLAQVTDAIGADLKHILDFLEDAGLGLDDHYRYARDLLAPTTD</sequence>
<name>A0A543PUE9_9MICO</name>
<dbReference type="OrthoDB" id="9553770at2"/>
<accession>A0A543PUE9</accession>
<dbReference type="EMBL" id="VFQF01000001">
    <property type="protein sequence ID" value="TQN47708.1"/>
    <property type="molecule type" value="Genomic_DNA"/>
</dbReference>
<proteinExistence type="predicted"/>